<gene>
    <name evidence="1" type="ORF">L210DRAFT_3545188</name>
</gene>
<organism evidence="1 2">
    <name type="scientific">Boletus edulis BED1</name>
    <dbReference type="NCBI Taxonomy" id="1328754"/>
    <lineage>
        <taxon>Eukaryota</taxon>
        <taxon>Fungi</taxon>
        <taxon>Dikarya</taxon>
        <taxon>Basidiomycota</taxon>
        <taxon>Agaricomycotina</taxon>
        <taxon>Agaricomycetes</taxon>
        <taxon>Agaricomycetidae</taxon>
        <taxon>Boletales</taxon>
        <taxon>Boletineae</taxon>
        <taxon>Boletaceae</taxon>
        <taxon>Boletoideae</taxon>
        <taxon>Boletus</taxon>
    </lineage>
</organism>
<dbReference type="EMBL" id="WHUW01000017">
    <property type="protein sequence ID" value="KAF8438003.1"/>
    <property type="molecule type" value="Genomic_DNA"/>
</dbReference>
<comment type="caution">
    <text evidence="1">The sequence shown here is derived from an EMBL/GenBank/DDBJ whole genome shotgun (WGS) entry which is preliminary data.</text>
</comment>
<name>A0AAD4BRD2_BOLED</name>
<protein>
    <submittedName>
        <fullName evidence="1">Uncharacterized protein</fullName>
    </submittedName>
</protein>
<keyword evidence="2" id="KW-1185">Reference proteome</keyword>
<reference evidence="1" key="2">
    <citation type="journal article" date="2020" name="Nat. Commun.">
        <title>Large-scale genome sequencing of mycorrhizal fungi provides insights into the early evolution of symbiotic traits.</title>
        <authorList>
            <person name="Miyauchi S."/>
            <person name="Kiss E."/>
            <person name="Kuo A."/>
            <person name="Drula E."/>
            <person name="Kohler A."/>
            <person name="Sanchez-Garcia M."/>
            <person name="Morin E."/>
            <person name="Andreopoulos B."/>
            <person name="Barry K.W."/>
            <person name="Bonito G."/>
            <person name="Buee M."/>
            <person name="Carver A."/>
            <person name="Chen C."/>
            <person name="Cichocki N."/>
            <person name="Clum A."/>
            <person name="Culley D."/>
            <person name="Crous P.W."/>
            <person name="Fauchery L."/>
            <person name="Girlanda M."/>
            <person name="Hayes R.D."/>
            <person name="Keri Z."/>
            <person name="LaButti K."/>
            <person name="Lipzen A."/>
            <person name="Lombard V."/>
            <person name="Magnuson J."/>
            <person name="Maillard F."/>
            <person name="Murat C."/>
            <person name="Nolan M."/>
            <person name="Ohm R.A."/>
            <person name="Pangilinan J."/>
            <person name="Pereira M.F."/>
            <person name="Perotto S."/>
            <person name="Peter M."/>
            <person name="Pfister S."/>
            <person name="Riley R."/>
            <person name="Sitrit Y."/>
            <person name="Stielow J.B."/>
            <person name="Szollosi G."/>
            <person name="Zifcakova L."/>
            <person name="Stursova M."/>
            <person name="Spatafora J.W."/>
            <person name="Tedersoo L."/>
            <person name="Vaario L.M."/>
            <person name="Yamada A."/>
            <person name="Yan M."/>
            <person name="Wang P."/>
            <person name="Xu J."/>
            <person name="Bruns T."/>
            <person name="Baldrian P."/>
            <person name="Vilgalys R."/>
            <person name="Dunand C."/>
            <person name="Henrissat B."/>
            <person name="Grigoriev I.V."/>
            <person name="Hibbett D."/>
            <person name="Nagy L.G."/>
            <person name="Martin F.M."/>
        </authorList>
    </citation>
    <scope>NUCLEOTIDE SEQUENCE</scope>
    <source>
        <strain evidence="1">BED1</strain>
    </source>
</reference>
<reference evidence="1" key="1">
    <citation type="submission" date="2019-10" db="EMBL/GenBank/DDBJ databases">
        <authorList>
            <consortium name="DOE Joint Genome Institute"/>
            <person name="Kuo A."/>
            <person name="Miyauchi S."/>
            <person name="Kiss E."/>
            <person name="Drula E."/>
            <person name="Kohler A."/>
            <person name="Sanchez-Garcia M."/>
            <person name="Andreopoulos B."/>
            <person name="Barry K.W."/>
            <person name="Bonito G."/>
            <person name="Buee M."/>
            <person name="Carver A."/>
            <person name="Chen C."/>
            <person name="Cichocki N."/>
            <person name="Clum A."/>
            <person name="Culley D."/>
            <person name="Crous P.W."/>
            <person name="Fauchery L."/>
            <person name="Girlanda M."/>
            <person name="Hayes R."/>
            <person name="Keri Z."/>
            <person name="LaButti K."/>
            <person name="Lipzen A."/>
            <person name="Lombard V."/>
            <person name="Magnuson J."/>
            <person name="Maillard F."/>
            <person name="Morin E."/>
            <person name="Murat C."/>
            <person name="Nolan M."/>
            <person name="Ohm R."/>
            <person name="Pangilinan J."/>
            <person name="Pereira M."/>
            <person name="Perotto S."/>
            <person name="Peter M."/>
            <person name="Riley R."/>
            <person name="Sitrit Y."/>
            <person name="Stielow B."/>
            <person name="Szollosi G."/>
            <person name="Zifcakova L."/>
            <person name="Stursova M."/>
            <person name="Spatafora J.W."/>
            <person name="Tedersoo L."/>
            <person name="Vaario L.-M."/>
            <person name="Yamada A."/>
            <person name="Yan M."/>
            <person name="Wang P."/>
            <person name="Xu J."/>
            <person name="Bruns T."/>
            <person name="Baldrian P."/>
            <person name="Vilgalys R."/>
            <person name="Henrissat B."/>
            <person name="Grigoriev I.V."/>
            <person name="Hibbett D."/>
            <person name="Nagy L.G."/>
            <person name="Martin F.M."/>
        </authorList>
    </citation>
    <scope>NUCLEOTIDE SEQUENCE</scope>
    <source>
        <strain evidence="1">BED1</strain>
    </source>
</reference>
<accession>A0AAD4BRD2</accession>
<proteinExistence type="predicted"/>
<dbReference type="Proteomes" id="UP001194468">
    <property type="component" value="Unassembled WGS sequence"/>
</dbReference>
<sequence>MLQRKVANTLPCHEAFLPVSQFEWKFDDEPRGAPRKRIADDVGFEALVEAVKKRGTTRNVVIRLHLPTPTQYEDNRDTGSSHHVEDPLDFAGERDVISNKELITEKRRAAIIALELEYPVGNTQLFGGKRVWQNKTTGSYFELAPMYVKIWAHAIAIGKADLSAPPPIFDEVNRMKVPAPMAGTQAPVTPPTADAHLFPGYPQQPPHYPYYPPQYQPYMFLPGYPYACVPPPLSGPGDHYATLPPFPGIARTAHYDAE</sequence>
<evidence type="ECO:0000313" key="1">
    <source>
        <dbReference type="EMBL" id="KAF8438003.1"/>
    </source>
</evidence>
<evidence type="ECO:0000313" key="2">
    <source>
        <dbReference type="Proteomes" id="UP001194468"/>
    </source>
</evidence>
<dbReference type="AlphaFoldDB" id="A0AAD4BRD2"/>